<gene>
    <name evidence="6" type="ORF">A2Y84_00745</name>
</gene>
<proteinExistence type="inferred from homology"/>
<dbReference type="InterPro" id="IPR036400">
    <property type="entry name" value="Cyt_B5-like_heme/steroid_sf"/>
</dbReference>
<dbReference type="Proteomes" id="UP000177062">
    <property type="component" value="Unassembled WGS sequence"/>
</dbReference>
<dbReference type="InterPro" id="IPR018506">
    <property type="entry name" value="Cyt_B5_heme-BS"/>
</dbReference>
<dbReference type="InterPro" id="IPR050668">
    <property type="entry name" value="Cytochrome_b5"/>
</dbReference>
<comment type="similarity">
    <text evidence="4">Belongs to the cytochrome b5 family.</text>
</comment>
<dbReference type="GO" id="GO:0046872">
    <property type="term" value="F:metal ion binding"/>
    <property type="evidence" value="ECO:0007669"/>
    <property type="project" value="UniProtKB-KW"/>
</dbReference>
<dbReference type="AlphaFoldDB" id="A0A1G1YXD8"/>
<dbReference type="SMART" id="SM01117">
    <property type="entry name" value="Cyt-b5"/>
    <property type="match status" value="1"/>
</dbReference>
<dbReference type="EMBL" id="MHIT01000013">
    <property type="protein sequence ID" value="OGY56964.1"/>
    <property type="molecule type" value="Genomic_DNA"/>
</dbReference>
<dbReference type="Pfam" id="PF00173">
    <property type="entry name" value="Cyt-b5"/>
    <property type="match status" value="1"/>
</dbReference>
<accession>A0A1G1YXD8</accession>
<dbReference type="GO" id="GO:0020037">
    <property type="term" value="F:heme binding"/>
    <property type="evidence" value="ECO:0007669"/>
    <property type="project" value="InterPro"/>
</dbReference>
<organism evidence="6 7">
    <name type="scientific">Candidatus Colwellbacteria bacterium RBG_13_48_8</name>
    <dbReference type="NCBI Taxonomy" id="1797685"/>
    <lineage>
        <taxon>Bacteria</taxon>
        <taxon>Candidatus Colwelliibacteriota</taxon>
    </lineage>
</organism>
<comment type="caution">
    <text evidence="6">The sequence shown here is derived from an EMBL/GenBank/DDBJ whole genome shotgun (WGS) entry which is preliminary data.</text>
</comment>
<evidence type="ECO:0000256" key="4">
    <source>
        <dbReference type="ARBA" id="ARBA00038168"/>
    </source>
</evidence>
<dbReference type="FunFam" id="3.10.120.10:FF:000007">
    <property type="entry name" value="Sulfite oxidase, mitochondrial"/>
    <property type="match status" value="1"/>
</dbReference>
<keyword evidence="1" id="KW-0349">Heme</keyword>
<keyword evidence="3" id="KW-0408">Iron</keyword>
<keyword evidence="2" id="KW-0479">Metal-binding</keyword>
<sequence>MGDTAADTNGGQASFTLEEVAQHNSASDCWIAIHGKVYDVTSFIGNHPGGPAILQGCGKDATGLYEKRPGAGTPHSQNARDLLVSFFIGDLAPE</sequence>
<feature type="domain" description="Cytochrome b5 heme-binding" evidence="5">
    <location>
        <begin position="12"/>
        <end position="92"/>
    </location>
</feature>
<evidence type="ECO:0000256" key="1">
    <source>
        <dbReference type="ARBA" id="ARBA00022617"/>
    </source>
</evidence>
<dbReference type="PROSITE" id="PS50255">
    <property type="entry name" value="CYTOCHROME_B5_2"/>
    <property type="match status" value="1"/>
</dbReference>
<evidence type="ECO:0000259" key="5">
    <source>
        <dbReference type="PROSITE" id="PS50255"/>
    </source>
</evidence>
<dbReference type="PANTHER" id="PTHR19359">
    <property type="entry name" value="CYTOCHROME B5"/>
    <property type="match status" value="1"/>
</dbReference>
<evidence type="ECO:0000313" key="7">
    <source>
        <dbReference type="Proteomes" id="UP000177062"/>
    </source>
</evidence>
<evidence type="ECO:0000256" key="2">
    <source>
        <dbReference type="ARBA" id="ARBA00022723"/>
    </source>
</evidence>
<name>A0A1G1YXD8_9BACT</name>
<protein>
    <recommendedName>
        <fullName evidence="5">Cytochrome b5 heme-binding domain-containing protein</fullName>
    </recommendedName>
</protein>
<dbReference type="GO" id="GO:0016020">
    <property type="term" value="C:membrane"/>
    <property type="evidence" value="ECO:0007669"/>
    <property type="project" value="TreeGrafter"/>
</dbReference>
<dbReference type="PROSITE" id="PS00191">
    <property type="entry name" value="CYTOCHROME_B5_1"/>
    <property type="match status" value="1"/>
</dbReference>
<evidence type="ECO:0000256" key="3">
    <source>
        <dbReference type="ARBA" id="ARBA00023004"/>
    </source>
</evidence>
<dbReference type="InterPro" id="IPR001199">
    <property type="entry name" value="Cyt_B5-like_heme/steroid-bd"/>
</dbReference>
<evidence type="ECO:0000313" key="6">
    <source>
        <dbReference type="EMBL" id="OGY56964.1"/>
    </source>
</evidence>
<reference evidence="6 7" key="1">
    <citation type="journal article" date="2016" name="Nat. Commun.">
        <title>Thousands of microbial genomes shed light on interconnected biogeochemical processes in an aquifer system.</title>
        <authorList>
            <person name="Anantharaman K."/>
            <person name="Brown C.T."/>
            <person name="Hug L.A."/>
            <person name="Sharon I."/>
            <person name="Castelle C.J."/>
            <person name="Probst A.J."/>
            <person name="Thomas B.C."/>
            <person name="Singh A."/>
            <person name="Wilkins M.J."/>
            <person name="Karaoz U."/>
            <person name="Brodie E.L."/>
            <person name="Williams K.H."/>
            <person name="Hubbard S.S."/>
            <person name="Banfield J.F."/>
        </authorList>
    </citation>
    <scope>NUCLEOTIDE SEQUENCE [LARGE SCALE GENOMIC DNA]</scope>
</reference>
<dbReference type="Gene3D" id="3.10.120.10">
    <property type="entry name" value="Cytochrome b5-like heme/steroid binding domain"/>
    <property type="match status" value="1"/>
</dbReference>
<dbReference type="SUPFAM" id="SSF55856">
    <property type="entry name" value="Cytochrome b5-like heme/steroid binding domain"/>
    <property type="match status" value="1"/>
</dbReference>